<dbReference type="Pfam" id="PF13855">
    <property type="entry name" value="LRR_8"/>
    <property type="match status" value="1"/>
</dbReference>
<evidence type="ECO:0000313" key="17">
    <source>
        <dbReference type="Proteomes" id="UP000289886"/>
    </source>
</evidence>
<dbReference type="SMART" id="SM00369">
    <property type="entry name" value="LRR_TYP"/>
    <property type="match status" value="4"/>
</dbReference>
<evidence type="ECO:0000256" key="4">
    <source>
        <dbReference type="ARBA" id="ARBA00018423"/>
    </source>
</evidence>
<dbReference type="GO" id="GO:0060348">
    <property type="term" value="P:bone development"/>
    <property type="evidence" value="ECO:0007669"/>
    <property type="project" value="TreeGrafter"/>
</dbReference>
<keyword evidence="13" id="KW-0325">Glycoprotein</keyword>
<evidence type="ECO:0000256" key="1">
    <source>
        <dbReference type="ARBA" id="ARBA00003759"/>
    </source>
</evidence>
<dbReference type="GO" id="GO:0005615">
    <property type="term" value="C:extracellular space"/>
    <property type="evidence" value="ECO:0007669"/>
    <property type="project" value="TreeGrafter"/>
</dbReference>
<evidence type="ECO:0000256" key="13">
    <source>
        <dbReference type="ARBA" id="ARBA00023180"/>
    </source>
</evidence>
<evidence type="ECO:0000256" key="12">
    <source>
        <dbReference type="ARBA" id="ARBA00023157"/>
    </source>
</evidence>
<protein>
    <recommendedName>
        <fullName evidence="4">Mimecan</fullName>
    </recommendedName>
    <alternativeName>
        <fullName evidence="14">Osteoglycin</fullName>
    </alternativeName>
</protein>
<dbReference type="Pfam" id="PF00560">
    <property type="entry name" value="LRR_1"/>
    <property type="match status" value="2"/>
</dbReference>
<evidence type="ECO:0000256" key="6">
    <source>
        <dbReference type="ARBA" id="ARBA00022530"/>
    </source>
</evidence>
<keyword evidence="12" id="KW-1015">Disulfide bond</keyword>
<comment type="subcellular location">
    <subcellularLocation>
        <location evidence="2">Secreted</location>
        <location evidence="2">Extracellular space</location>
        <location evidence="2">Extracellular matrix</location>
    </subcellularLocation>
</comment>
<proteinExistence type="inferred from homology"/>
<sequence length="390" mass="44104">MKKTLFEESEESSDEDQGIPDKAELGAKVSVIKSVSILNKTKWKGGTLQIELAKESFLHRLAEERQQAAEKKRTPRVDRTTHLVESLKKVGVENFHMKAAVPGTEVPDHKDWVVSKFGRVLPVLRLKTQGNNKISFCCGTSDLPKQDLLQYSTCLYASWQTDVMSFPQSDIVPDVTPQPDSELPTCLLCVCLTGSVYCEEILIDVVPTLPKETAYLYARYNKIKRIKTNDFVNFPTLKRIDLTGNLIEEIEEGAFSKLPLLEELSLAENKLTKLPVLPAKLTVFNANYNMLKSRGVKSNAFRKLTNLSYLYLSNNQLDSVPLHLPESLRILHMQNNNITSISDETFCKGNSTLYIREQMEEIRLDGNPVSLAKYPNSFICLKMLPFGSYF</sequence>
<keyword evidence="6" id="KW-0272">Extracellular matrix</keyword>
<keyword evidence="8" id="KW-0732">Signal</keyword>
<evidence type="ECO:0000256" key="7">
    <source>
        <dbReference type="ARBA" id="ARBA00022614"/>
    </source>
</evidence>
<dbReference type="Gene3D" id="3.80.10.10">
    <property type="entry name" value="Ribonuclease Inhibitor"/>
    <property type="match status" value="1"/>
</dbReference>
<feature type="region of interest" description="Disordered" evidence="15">
    <location>
        <begin position="1"/>
        <end position="22"/>
    </location>
</feature>
<evidence type="ECO:0000256" key="11">
    <source>
        <dbReference type="ARBA" id="ARBA00023030"/>
    </source>
</evidence>
<keyword evidence="10" id="KW-0654">Proteoglycan</keyword>
<keyword evidence="17" id="KW-1185">Reference proteome</keyword>
<keyword evidence="5" id="KW-0964">Secreted</keyword>
<dbReference type="InterPro" id="IPR001611">
    <property type="entry name" value="Leu-rich_rpt"/>
</dbReference>
<evidence type="ECO:0000256" key="5">
    <source>
        <dbReference type="ARBA" id="ARBA00022525"/>
    </source>
</evidence>
<dbReference type="PANTHER" id="PTHR46269:SF1">
    <property type="entry name" value="MIMECAN"/>
    <property type="match status" value="1"/>
</dbReference>
<keyword evidence="7" id="KW-0433">Leucine-rich repeat</keyword>
<dbReference type="GO" id="GO:0008083">
    <property type="term" value="F:growth factor activity"/>
    <property type="evidence" value="ECO:0007669"/>
    <property type="project" value="UniProtKB-KW"/>
</dbReference>
<dbReference type="InterPro" id="IPR043547">
    <property type="entry name" value="Mimecan/Epiphycan/Opticin"/>
</dbReference>
<dbReference type="SUPFAM" id="SSF52058">
    <property type="entry name" value="L domain-like"/>
    <property type="match status" value="1"/>
</dbReference>
<name>A0A444V1W2_ACIRT</name>
<dbReference type="PANTHER" id="PTHR46269">
    <property type="entry name" value="EPIPHYCAN-RELATED"/>
    <property type="match status" value="1"/>
</dbReference>
<reference evidence="16 17" key="1">
    <citation type="submission" date="2019-01" db="EMBL/GenBank/DDBJ databases">
        <title>Draft Genome and Complete Hox-Cluster Characterization of the Sterlet Sturgeon (Acipenser ruthenus).</title>
        <authorList>
            <person name="Wei Q."/>
        </authorList>
    </citation>
    <scope>NUCLEOTIDE SEQUENCE [LARGE SCALE GENOMIC DNA]</scope>
    <source>
        <strain evidence="16">WHYD16114868_AA</strain>
        <tissue evidence="16">Blood</tissue>
    </source>
</reference>
<comment type="caution">
    <text evidence="16">The sequence shown here is derived from an EMBL/GenBank/DDBJ whole genome shotgun (WGS) entry which is preliminary data.</text>
</comment>
<feature type="compositionally biased region" description="Acidic residues" evidence="15">
    <location>
        <begin position="7"/>
        <end position="18"/>
    </location>
</feature>
<dbReference type="PROSITE" id="PS51450">
    <property type="entry name" value="LRR"/>
    <property type="match status" value="3"/>
</dbReference>
<evidence type="ECO:0000256" key="10">
    <source>
        <dbReference type="ARBA" id="ARBA00022974"/>
    </source>
</evidence>
<dbReference type="GO" id="GO:0031012">
    <property type="term" value="C:extracellular matrix"/>
    <property type="evidence" value="ECO:0007669"/>
    <property type="project" value="TreeGrafter"/>
</dbReference>
<comment type="similarity">
    <text evidence="3">Belongs to the small leucine-rich proteoglycan (SLRP) family. SLRP class III subfamily.</text>
</comment>
<comment type="function">
    <text evidence="1">Induces bone formation in conjunction with TGF-beta-1 or TGF-beta-2.</text>
</comment>
<dbReference type="InterPro" id="IPR032675">
    <property type="entry name" value="LRR_dom_sf"/>
</dbReference>
<evidence type="ECO:0000256" key="15">
    <source>
        <dbReference type="SAM" id="MobiDB-lite"/>
    </source>
</evidence>
<gene>
    <name evidence="16" type="ORF">EOD39_18009</name>
</gene>
<evidence type="ECO:0000256" key="3">
    <source>
        <dbReference type="ARBA" id="ARBA00006912"/>
    </source>
</evidence>
<evidence type="ECO:0000256" key="2">
    <source>
        <dbReference type="ARBA" id="ARBA00004498"/>
    </source>
</evidence>
<dbReference type="EMBL" id="SCEB01003402">
    <property type="protein sequence ID" value="RXM94423.1"/>
    <property type="molecule type" value="Genomic_DNA"/>
</dbReference>
<dbReference type="Proteomes" id="UP000289886">
    <property type="component" value="Unassembled WGS sequence"/>
</dbReference>
<dbReference type="SMART" id="SM00364">
    <property type="entry name" value="LRR_BAC"/>
    <property type="match status" value="3"/>
</dbReference>
<evidence type="ECO:0000256" key="14">
    <source>
        <dbReference type="ARBA" id="ARBA00031730"/>
    </source>
</evidence>
<accession>A0A444V1W2</accession>
<evidence type="ECO:0000256" key="9">
    <source>
        <dbReference type="ARBA" id="ARBA00022737"/>
    </source>
</evidence>
<evidence type="ECO:0000256" key="8">
    <source>
        <dbReference type="ARBA" id="ARBA00022729"/>
    </source>
</evidence>
<dbReference type="GO" id="GO:0061975">
    <property type="term" value="P:articular cartilage development"/>
    <property type="evidence" value="ECO:0007669"/>
    <property type="project" value="TreeGrafter"/>
</dbReference>
<keyword evidence="9" id="KW-0677">Repeat</keyword>
<keyword evidence="11" id="KW-0339">Growth factor</keyword>
<organism evidence="16 17">
    <name type="scientific">Acipenser ruthenus</name>
    <name type="common">Sterlet sturgeon</name>
    <dbReference type="NCBI Taxonomy" id="7906"/>
    <lineage>
        <taxon>Eukaryota</taxon>
        <taxon>Metazoa</taxon>
        <taxon>Chordata</taxon>
        <taxon>Craniata</taxon>
        <taxon>Vertebrata</taxon>
        <taxon>Euteleostomi</taxon>
        <taxon>Actinopterygii</taxon>
        <taxon>Chondrostei</taxon>
        <taxon>Acipenseriformes</taxon>
        <taxon>Acipenseridae</taxon>
        <taxon>Acipenser</taxon>
    </lineage>
</organism>
<dbReference type="AlphaFoldDB" id="A0A444V1W2"/>
<dbReference type="InterPro" id="IPR003591">
    <property type="entry name" value="Leu-rich_rpt_typical-subtyp"/>
</dbReference>
<evidence type="ECO:0000313" key="16">
    <source>
        <dbReference type="EMBL" id="RXM94423.1"/>
    </source>
</evidence>